<dbReference type="Pfam" id="PF00512">
    <property type="entry name" value="HisKA"/>
    <property type="match status" value="1"/>
</dbReference>
<dbReference type="InterPro" id="IPR036890">
    <property type="entry name" value="HATPase_C_sf"/>
</dbReference>
<feature type="transmembrane region" description="Helical" evidence="15">
    <location>
        <begin position="108"/>
        <end position="132"/>
    </location>
</feature>
<feature type="transmembrane region" description="Helical" evidence="15">
    <location>
        <begin position="232"/>
        <end position="250"/>
    </location>
</feature>
<dbReference type="SUPFAM" id="SSF47384">
    <property type="entry name" value="Homodimeric domain of signal transducing histidine kinase"/>
    <property type="match status" value="1"/>
</dbReference>
<evidence type="ECO:0000256" key="13">
    <source>
        <dbReference type="ARBA" id="ARBA00023136"/>
    </source>
</evidence>
<keyword evidence="8" id="KW-0547">Nucleotide-binding</keyword>
<feature type="transmembrane region" description="Helical" evidence="15">
    <location>
        <begin position="208"/>
        <end position="225"/>
    </location>
</feature>
<evidence type="ECO:0000313" key="18">
    <source>
        <dbReference type="Proteomes" id="UP001595796"/>
    </source>
</evidence>
<evidence type="ECO:0000256" key="1">
    <source>
        <dbReference type="ARBA" id="ARBA00000085"/>
    </source>
</evidence>
<dbReference type="InterPro" id="IPR003594">
    <property type="entry name" value="HATPase_dom"/>
</dbReference>
<dbReference type="PRINTS" id="PR00344">
    <property type="entry name" value="BCTRLSENSOR"/>
</dbReference>
<comment type="subcellular location">
    <subcellularLocation>
        <location evidence="2">Cell membrane</location>
        <topology evidence="2">Multi-pass membrane protein</topology>
    </subcellularLocation>
</comment>
<keyword evidence="10 17" id="KW-0067">ATP-binding</keyword>
<feature type="coiled-coil region" evidence="14">
    <location>
        <begin position="277"/>
        <end position="304"/>
    </location>
</feature>
<evidence type="ECO:0000256" key="10">
    <source>
        <dbReference type="ARBA" id="ARBA00022840"/>
    </source>
</evidence>
<dbReference type="InterPro" id="IPR004358">
    <property type="entry name" value="Sig_transdc_His_kin-like_C"/>
</dbReference>
<evidence type="ECO:0000256" key="8">
    <source>
        <dbReference type="ARBA" id="ARBA00022741"/>
    </source>
</evidence>
<dbReference type="EMBL" id="JBHSJF010000008">
    <property type="protein sequence ID" value="MFC5069779.1"/>
    <property type="molecule type" value="Genomic_DNA"/>
</dbReference>
<dbReference type="PANTHER" id="PTHR43065:SF10">
    <property type="entry name" value="PEROXIDE STRESS-ACTIVATED HISTIDINE KINASE MAK3"/>
    <property type="match status" value="1"/>
</dbReference>
<dbReference type="InterPro" id="IPR005467">
    <property type="entry name" value="His_kinase_dom"/>
</dbReference>
<keyword evidence="9" id="KW-0418">Kinase</keyword>
<reference evidence="18" key="1">
    <citation type="journal article" date="2019" name="Int. J. Syst. Evol. Microbiol.">
        <title>The Global Catalogue of Microorganisms (GCM) 10K type strain sequencing project: providing services to taxonomists for standard genome sequencing and annotation.</title>
        <authorList>
            <consortium name="The Broad Institute Genomics Platform"/>
            <consortium name="The Broad Institute Genome Sequencing Center for Infectious Disease"/>
            <person name="Wu L."/>
            <person name="Ma J."/>
        </authorList>
    </citation>
    <scope>NUCLEOTIDE SEQUENCE [LARGE SCALE GENOMIC DNA]</scope>
    <source>
        <strain evidence="18">CGMCC 1.16444</strain>
    </source>
</reference>
<evidence type="ECO:0000256" key="11">
    <source>
        <dbReference type="ARBA" id="ARBA00022989"/>
    </source>
</evidence>
<dbReference type="InterPro" id="IPR036097">
    <property type="entry name" value="HisK_dim/P_sf"/>
</dbReference>
<dbReference type="Gene3D" id="3.30.565.10">
    <property type="entry name" value="Histidine kinase-like ATPase, C-terminal domain"/>
    <property type="match status" value="1"/>
</dbReference>
<proteinExistence type="predicted"/>
<feature type="transmembrane region" description="Helical" evidence="15">
    <location>
        <begin position="183"/>
        <end position="202"/>
    </location>
</feature>
<comment type="caution">
    <text evidence="17">The sequence shown here is derived from an EMBL/GenBank/DDBJ whole genome shotgun (WGS) entry which is preliminary data.</text>
</comment>
<keyword evidence="12" id="KW-0902">Two-component regulatory system</keyword>
<dbReference type="Pfam" id="PF02518">
    <property type="entry name" value="HATPase_c"/>
    <property type="match status" value="1"/>
</dbReference>
<evidence type="ECO:0000256" key="12">
    <source>
        <dbReference type="ARBA" id="ARBA00023012"/>
    </source>
</evidence>
<evidence type="ECO:0000256" key="15">
    <source>
        <dbReference type="SAM" id="Phobius"/>
    </source>
</evidence>
<evidence type="ECO:0000259" key="16">
    <source>
        <dbReference type="PROSITE" id="PS50109"/>
    </source>
</evidence>
<keyword evidence="6" id="KW-0808">Transferase</keyword>
<keyword evidence="11 15" id="KW-1133">Transmembrane helix</keyword>
<protein>
    <recommendedName>
        <fullName evidence="3">histidine kinase</fullName>
        <ecNumber evidence="3">2.7.13.3</ecNumber>
    </recommendedName>
</protein>
<dbReference type="SUPFAM" id="SSF55874">
    <property type="entry name" value="ATPase domain of HSP90 chaperone/DNA topoisomerase II/histidine kinase"/>
    <property type="match status" value="1"/>
</dbReference>
<keyword evidence="5" id="KW-0597">Phosphoprotein</keyword>
<evidence type="ECO:0000256" key="9">
    <source>
        <dbReference type="ARBA" id="ARBA00022777"/>
    </source>
</evidence>
<keyword evidence="18" id="KW-1185">Reference proteome</keyword>
<sequence length="535" mass="57846">MALWVGSLTAYVALEWISFIHEYKGLPVTPWNPGLGVVFGLIMARGAFYASVLFVGVIVSEVLVLQTRLAWPVVFGIAAIIALAYGGVADLCRRNLTFDPAISRLRDLAIVLFAGMTAVVFIALLLPTLLVMDAKLDWADVNVATIPLVLGDLIGIAVLAPLTMRLIHLGDVPFHPATPRPEIALHALLLGGSLAVVHVIGFDQGARFFYILFLPVVVTAIRFGLDGASAALAFTQFALVGLLHGAGIPASAFTEFQLLMGVLTTTGLTVGAVVSERHNANVRARRAEARLRDLEVEAAQAARFHLVSGMTTALAHEINQPMTAARAFARSASHLVSRDEPDLGRVRDNISKVVAQIDHAGEIVRRMRDFLRRGRLQFNTVQVRPMVEDALTLIRADATQKHVSLSFEAPADLPPVMGDRVQLQQVLLNLVRNAVDSISGERGRKGKVRVSARLIGDPARIEFSVHDNGPGMTDDEAERLFDPLVSSKTHGLGLGLPICVSITEVHGGRVWLHSHEAGSTEFRFTVPLTPPRTDP</sequence>
<gene>
    <name evidence="17" type="ORF">ACFPFW_17325</name>
</gene>
<evidence type="ECO:0000256" key="2">
    <source>
        <dbReference type="ARBA" id="ARBA00004651"/>
    </source>
</evidence>
<dbReference type="RefSeq" id="WP_162799613.1">
    <property type="nucleotide sequence ID" value="NZ_JBHSJF010000008.1"/>
</dbReference>
<dbReference type="Gene3D" id="1.10.287.130">
    <property type="match status" value="1"/>
</dbReference>
<accession>A0ABV9Z830</accession>
<evidence type="ECO:0000256" key="3">
    <source>
        <dbReference type="ARBA" id="ARBA00012438"/>
    </source>
</evidence>
<dbReference type="SMART" id="SM00387">
    <property type="entry name" value="HATPase_c"/>
    <property type="match status" value="1"/>
</dbReference>
<dbReference type="SMART" id="SM00388">
    <property type="entry name" value="HisKA"/>
    <property type="match status" value="1"/>
</dbReference>
<dbReference type="InterPro" id="IPR007895">
    <property type="entry name" value="MASE1"/>
</dbReference>
<dbReference type="GO" id="GO:0005524">
    <property type="term" value="F:ATP binding"/>
    <property type="evidence" value="ECO:0007669"/>
    <property type="project" value="UniProtKB-KW"/>
</dbReference>
<dbReference type="PANTHER" id="PTHR43065">
    <property type="entry name" value="SENSOR HISTIDINE KINASE"/>
    <property type="match status" value="1"/>
</dbReference>
<comment type="catalytic activity">
    <reaction evidence="1">
        <text>ATP + protein L-histidine = ADP + protein N-phospho-L-histidine.</text>
        <dbReference type="EC" id="2.7.13.3"/>
    </reaction>
</comment>
<evidence type="ECO:0000256" key="4">
    <source>
        <dbReference type="ARBA" id="ARBA00022475"/>
    </source>
</evidence>
<dbReference type="PROSITE" id="PS50109">
    <property type="entry name" value="HIS_KIN"/>
    <property type="match status" value="1"/>
</dbReference>
<feature type="transmembrane region" description="Helical" evidence="15">
    <location>
        <begin position="34"/>
        <end position="57"/>
    </location>
</feature>
<keyword evidence="7 15" id="KW-0812">Transmembrane</keyword>
<dbReference type="InterPro" id="IPR003661">
    <property type="entry name" value="HisK_dim/P_dom"/>
</dbReference>
<feature type="transmembrane region" description="Helical" evidence="15">
    <location>
        <begin position="69"/>
        <end position="88"/>
    </location>
</feature>
<keyword evidence="4" id="KW-1003">Cell membrane</keyword>
<dbReference type="EC" id="2.7.13.3" evidence="3"/>
<keyword evidence="13 15" id="KW-0472">Membrane</keyword>
<feature type="domain" description="Histidine kinase" evidence="16">
    <location>
        <begin position="313"/>
        <end position="530"/>
    </location>
</feature>
<feature type="transmembrane region" description="Helical" evidence="15">
    <location>
        <begin position="144"/>
        <end position="162"/>
    </location>
</feature>
<name>A0ABV9Z830_9HYPH</name>
<keyword evidence="14" id="KW-0175">Coiled coil</keyword>
<evidence type="ECO:0000256" key="7">
    <source>
        <dbReference type="ARBA" id="ARBA00022692"/>
    </source>
</evidence>
<organism evidence="17 18">
    <name type="scientific">Flaviflagellibacter deserti</name>
    <dbReference type="NCBI Taxonomy" id="2267266"/>
    <lineage>
        <taxon>Bacteria</taxon>
        <taxon>Pseudomonadati</taxon>
        <taxon>Pseudomonadota</taxon>
        <taxon>Alphaproteobacteria</taxon>
        <taxon>Hyphomicrobiales</taxon>
        <taxon>Flaviflagellibacter</taxon>
    </lineage>
</organism>
<evidence type="ECO:0000256" key="5">
    <source>
        <dbReference type="ARBA" id="ARBA00022553"/>
    </source>
</evidence>
<dbReference type="Proteomes" id="UP001595796">
    <property type="component" value="Unassembled WGS sequence"/>
</dbReference>
<dbReference type="Pfam" id="PF05231">
    <property type="entry name" value="MASE1"/>
    <property type="match status" value="1"/>
</dbReference>
<evidence type="ECO:0000256" key="14">
    <source>
        <dbReference type="SAM" id="Coils"/>
    </source>
</evidence>
<evidence type="ECO:0000313" key="17">
    <source>
        <dbReference type="EMBL" id="MFC5069779.1"/>
    </source>
</evidence>
<evidence type="ECO:0000256" key="6">
    <source>
        <dbReference type="ARBA" id="ARBA00022679"/>
    </source>
</evidence>